<keyword evidence="2 7" id="KW-0812">Transmembrane</keyword>
<protein>
    <submittedName>
        <fullName evidence="10">Aa_trans domain-containing protein</fullName>
    </submittedName>
</protein>
<comment type="similarity">
    <text evidence="6">Belongs to the TMEM104 family.</text>
</comment>
<evidence type="ECO:0000256" key="6">
    <source>
        <dbReference type="ARBA" id="ARBA00038166"/>
    </source>
</evidence>
<keyword evidence="3 7" id="KW-1133">Transmembrane helix</keyword>
<accession>A0A0N5AT67</accession>
<feature type="transmembrane region" description="Helical" evidence="7">
    <location>
        <begin position="255"/>
        <end position="273"/>
    </location>
</feature>
<feature type="transmembrane region" description="Helical" evidence="7">
    <location>
        <begin position="186"/>
        <end position="206"/>
    </location>
</feature>
<evidence type="ECO:0000256" key="7">
    <source>
        <dbReference type="SAM" id="Phobius"/>
    </source>
</evidence>
<dbReference type="PANTHER" id="PTHR16189:SF0">
    <property type="entry name" value="TRANSMEMBRANE PROTEIN 104"/>
    <property type="match status" value="1"/>
</dbReference>
<evidence type="ECO:0000256" key="4">
    <source>
        <dbReference type="ARBA" id="ARBA00023136"/>
    </source>
</evidence>
<keyword evidence="5" id="KW-0325">Glycoprotein</keyword>
<evidence type="ECO:0000256" key="1">
    <source>
        <dbReference type="ARBA" id="ARBA00004141"/>
    </source>
</evidence>
<evidence type="ECO:0000256" key="5">
    <source>
        <dbReference type="ARBA" id="ARBA00023180"/>
    </source>
</evidence>
<dbReference type="InterPro" id="IPR013057">
    <property type="entry name" value="AA_transpt_TM"/>
</dbReference>
<organism evidence="9 10">
    <name type="scientific">Syphacia muris</name>
    <dbReference type="NCBI Taxonomy" id="451379"/>
    <lineage>
        <taxon>Eukaryota</taxon>
        <taxon>Metazoa</taxon>
        <taxon>Ecdysozoa</taxon>
        <taxon>Nematoda</taxon>
        <taxon>Chromadorea</taxon>
        <taxon>Rhabditida</taxon>
        <taxon>Spirurina</taxon>
        <taxon>Oxyuridomorpha</taxon>
        <taxon>Oxyuroidea</taxon>
        <taxon>Oxyuridae</taxon>
        <taxon>Syphacia</taxon>
    </lineage>
</organism>
<sequence>MAELETGEGTYSAKVGLLFVFNMIVGTGALALPKSFQITGIAFSNILLLISVRNLICFTPNDLFVCATFVIESMSIANAAVTLKKNNCDTSGCSRSSIDNVEQHPSYTISRRIEMTEMCKVFMGKTYLFFIYLVLVLYLLGDLTIYCATVSKSVINILCDSVNTNGTKSIVRCLWNSTIEYKYKTVYTTAIVLFAMLVTPLVYIGVSRTKYLQISTNLCRWTAFVLMITLASLKLTESGVQGQPKIVELSGFGPLFGTTVYAFMCHHSLPAVLTPIRYKKYLISGLAAVFAVIMLFYIALSVTGSLAFRTIMDVYTLNFLENRAMDSLMYKLLDYFLALFPVFTLSTNYPILGNTLANNLCVVFEMFTSSKKSNPEIEEQQHLLSAEDGSTEVHEIKYLRYSSVSLKRCCLLLVILLPMSISLVTDNVLLLASITGSYPGVAVEYTIPSLLVIYARRFNRQKFGETSSGENFSPFKSPLWPYVMLTWSAFTIVMVTLNLMKTF</sequence>
<evidence type="ECO:0000259" key="8">
    <source>
        <dbReference type="Pfam" id="PF01490"/>
    </source>
</evidence>
<feature type="transmembrane region" description="Helical" evidence="7">
    <location>
        <begin position="218"/>
        <end position="235"/>
    </location>
</feature>
<dbReference type="Proteomes" id="UP000046393">
    <property type="component" value="Unplaced"/>
</dbReference>
<keyword evidence="9" id="KW-1185">Reference proteome</keyword>
<dbReference type="GO" id="GO:0016020">
    <property type="term" value="C:membrane"/>
    <property type="evidence" value="ECO:0007669"/>
    <property type="project" value="UniProtKB-SubCell"/>
</dbReference>
<dbReference type="Pfam" id="PF01490">
    <property type="entry name" value="Aa_trans"/>
    <property type="match status" value="1"/>
</dbReference>
<feature type="transmembrane region" description="Helical" evidence="7">
    <location>
        <begin position="410"/>
        <end position="434"/>
    </location>
</feature>
<proteinExistence type="inferred from homology"/>
<dbReference type="PANTHER" id="PTHR16189">
    <property type="entry name" value="TRANSMEMBRANE PROTEIN 104-RELATED"/>
    <property type="match status" value="1"/>
</dbReference>
<name>A0A0N5AT67_9BILA</name>
<feature type="transmembrane region" description="Helical" evidence="7">
    <location>
        <begin position="328"/>
        <end position="346"/>
    </location>
</feature>
<keyword evidence="4 7" id="KW-0472">Membrane</keyword>
<evidence type="ECO:0000256" key="2">
    <source>
        <dbReference type="ARBA" id="ARBA00022692"/>
    </source>
</evidence>
<evidence type="ECO:0000313" key="10">
    <source>
        <dbReference type="WBParaSite" id="SMUV_0000801101-mRNA-1"/>
    </source>
</evidence>
<feature type="transmembrane region" description="Helical" evidence="7">
    <location>
        <begin position="285"/>
        <end position="308"/>
    </location>
</feature>
<dbReference type="WBParaSite" id="SMUV_0000801101-mRNA-1">
    <property type="protein sequence ID" value="SMUV_0000801101-mRNA-1"/>
    <property type="gene ID" value="SMUV_0000801101"/>
</dbReference>
<comment type="subcellular location">
    <subcellularLocation>
        <location evidence="1">Membrane</location>
        <topology evidence="1">Multi-pass membrane protein</topology>
    </subcellularLocation>
</comment>
<feature type="transmembrane region" description="Helical" evidence="7">
    <location>
        <begin position="121"/>
        <end position="141"/>
    </location>
</feature>
<feature type="transmembrane region" description="Helical" evidence="7">
    <location>
        <begin position="479"/>
        <end position="500"/>
    </location>
</feature>
<evidence type="ECO:0000313" key="9">
    <source>
        <dbReference type="Proteomes" id="UP000046393"/>
    </source>
</evidence>
<feature type="transmembrane region" description="Helical" evidence="7">
    <location>
        <begin position="12"/>
        <end position="32"/>
    </location>
</feature>
<dbReference type="AlphaFoldDB" id="A0A0N5AT67"/>
<reference evidence="10" key="1">
    <citation type="submission" date="2017-02" db="UniProtKB">
        <authorList>
            <consortium name="WormBaseParasite"/>
        </authorList>
    </citation>
    <scope>IDENTIFICATION</scope>
</reference>
<evidence type="ECO:0000256" key="3">
    <source>
        <dbReference type="ARBA" id="ARBA00022989"/>
    </source>
</evidence>
<feature type="domain" description="Amino acid transporter transmembrane" evidence="8">
    <location>
        <begin position="107"/>
        <end position="492"/>
    </location>
</feature>